<dbReference type="InterPro" id="IPR018640">
    <property type="entry name" value="DUF2063"/>
</dbReference>
<gene>
    <name evidence="2" type="ORF">DXI23_15460</name>
</gene>
<dbReference type="AlphaFoldDB" id="A0A3D8H149"/>
<comment type="caution">
    <text evidence="2">The sequence shown here is derived from an EMBL/GenBank/DDBJ whole genome shotgun (WGS) entry which is preliminary data.</text>
</comment>
<reference evidence="2 3" key="1">
    <citation type="submission" date="2018-08" db="EMBL/GenBank/DDBJ databases">
        <title>Genome sequence of Marinobacter flavimaris KCTC 12185.</title>
        <authorList>
            <person name="Chun J."/>
            <person name="Kim B.-Y."/>
            <person name="Choi S.-B."/>
            <person name="Kwak M.-J."/>
        </authorList>
    </citation>
    <scope>NUCLEOTIDE SEQUENCE [LARGE SCALE GENOMIC DNA]</scope>
    <source>
        <strain evidence="2 3">KCTC 12185</strain>
    </source>
</reference>
<keyword evidence="3" id="KW-1185">Reference proteome</keyword>
<organism evidence="2 3">
    <name type="scientific">Marinobacter flavimaris</name>
    <dbReference type="NCBI Taxonomy" id="262076"/>
    <lineage>
        <taxon>Bacteria</taxon>
        <taxon>Pseudomonadati</taxon>
        <taxon>Pseudomonadota</taxon>
        <taxon>Gammaproteobacteria</taxon>
        <taxon>Pseudomonadales</taxon>
        <taxon>Marinobacteraceae</taxon>
        <taxon>Marinobacter</taxon>
    </lineage>
</organism>
<evidence type="ECO:0000313" key="2">
    <source>
        <dbReference type="EMBL" id="RDU40171.1"/>
    </source>
</evidence>
<name>A0A3D8H149_9GAMM</name>
<proteinExistence type="predicted"/>
<dbReference type="RefSeq" id="WP_104271002.1">
    <property type="nucleotide sequence ID" value="NZ_PSSW01000007.1"/>
</dbReference>
<dbReference type="Pfam" id="PF09836">
    <property type="entry name" value="DUF2063"/>
    <property type="match status" value="1"/>
</dbReference>
<sequence>MNLSEYQSQFLAFLFGDIKNPGLPNSDVYRFGVEAKAVRALEHSYPTVKALLGPSAFEELALDYFRVIRKQSGDWSDFGWGFPSWIISHRISDRAPYLSDVARLDNYVGRVERSQYQEVDFQSFSAIGEDLSTCRLILNSGLEFFRSVYPIASIWEAHKSHTPQDTLSFAQAKRMIAKGRGQNVLVYRSGWRGMAEAISEKDIALLERLRKQPSIAEAFGEGVLDETNFTGWLQDMISKRVIVGARTIH</sequence>
<dbReference type="EMBL" id="QRDH01000007">
    <property type="protein sequence ID" value="RDU40171.1"/>
    <property type="molecule type" value="Genomic_DNA"/>
</dbReference>
<evidence type="ECO:0000313" key="3">
    <source>
        <dbReference type="Proteomes" id="UP000256431"/>
    </source>
</evidence>
<evidence type="ECO:0000259" key="1">
    <source>
        <dbReference type="Pfam" id="PF09836"/>
    </source>
</evidence>
<dbReference type="Proteomes" id="UP000256431">
    <property type="component" value="Unassembled WGS sequence"/>
</dbReference>
<accession>A0A3D8H149</accession>
<protein>
    <submittedName>
        <fullName evidence="2">DUF2063 domain-containing protein</fullName>
    </submittedName>
</protein>
<feature type="domain" description="Putative DNA-binding" evidence="1">
    <location>
        <begin position="5"/>
        <end position="86"/>
    </location>
</feature>